<dbReference type="Proteomes" id="UP000834106">
    <property type="component" value="Chromosome 21"/>
</dbReference>
<dbReference type="InterPro" id="IPR029052">
    <property type="entry name" value="Metallo-depent_PP-like"/>
</dbReference>
<evidence type="ECO:0000313" key="2">
    <source>
        <dbReference type="EMBL" id="CAI9785363.1"/>
    </source>
</evidence>
<feature type="domain" description="PPP" evidence="1">
    <location>
        <begin position="9"/>
        <end position="52"/>
    </location>
</feature>
<dbReference type="Pfam" id="PF08321">
    <property type="entry name" value="PPP5"/>
    <property type="match status" value="1"/>
</dbReference>
<evidence type="ECO:0000313" key="3">
    <source>
        <dbReference type="Proteomes" id="UP000834106"/>
    </source>
</evidence>
<dbReference type="EMBL" id="OU503056">
    <property type="protein sequence ID" value="CAI9785363.1"/>
    <property type="molecule type" value="Genomic_DNA"/>
</dbReference>
<reference evidence="2" key="1">
    <citation type="submission" date="2023-05" db="EMBL/GenBank/DDBJ databases">
        <authorList>
            <person name="Huff M."/>
        </authorList>
    </citation>
    <scope>NUCLEOTIDE SEQUENCE</scope>
</reference>
<name>A0AAD2AC22_9LAMI</name>
<keyword evidence="3" id="KW-1185">Reference proteome</keyword>
<dbReference type="AlphaFoldDB" id="A0AAD2AC22"/>
<evidence type="ECO:0000259" key="1">
    <source>
        <dbReference type="Pfam" id="PF08321"/>
    </source>
</evidence>
<gene>
    <name evidence="2" type="ORF">FPE_LOCUS32793</name>
</gene>
<dbReference type="InterPro" id="IPR013235">
    <property type="entry name" value="PPP_dom"/>
</dbReference>
<sequence>MLTYLYSVSLLNVEPQYTGARIEDTVVTLDFVKKMMDNFKNQKCLHKRYQLKLSNDLDAREVNSATNSGNEVAVDVEAASKVVLPLYSHLDSGTEATTSNFLRNNLL</sequence>
<protein>
    <recommendedName>
        <fullName evidence="1">PPP domain-containing protein</fullName>
    </recommendedName>
</protein>
<organism evidence="2 3">
    <name type="scientific">Fraxinus pennsylvanica</name>
    <dbReference type="NCBI Taxonomy" id="56036"/>
    <lineage>
        <taxon>Eukaryota</taxon>
        <taxon>Viridiplantae</taxon>
        <taxon>Streptophyta</taxon>
        <taxon>Embryophyta</taxon>
        <taxon>Tracheophyta</taxon>
        <taxon>Spermatophyta</taxon>
        <taxon>Magnoliopsida</taxon>
        <taxon>eudicotyledons</taxon>
        <taxon>Gunneridae</taxon>
        <taxon>Pentapetalae</taxon>
        <taxon>asterids</taxon>
        <taxon>lamiids</taxon>
        <taxon>Lamiales</taxon>
        <taxon>Oleaceae</taxon>
        <taxon>Oleeae</taxon>
        <taxon>Fraxinus</taxon>
    </lineage>
</organism>
<proteinExistence type="predicted"/>
<dbReference type="Gene3D" id="3.60.21.10">
    <property type="match status" value="1"/>
</dbReference>
<accession>A0AAD2AC22</accession>